<comment type="caution">
    <text evidence="1">The sequence shown here is derived from an EMBL/GenBank/DDBJ whole genome shotgun (WGS) entry which is preliminary data.</text>
</comment>
<keyword evidence="2" id="KW-1185">Reference proteome</keyword>
<sequence length="49" mass="5832">KIVNQNSFTKLFGKKVRLYMFVQFIVHACTKDYTRLYKAIHIIPSDKKV</sequence>
<accession>A0ABN0NR71</accession>
<evidence type="ECO:0000313" key="2">
    <source>
        <dbReference type="Proteomes" id="UP000016660"/>
    </source>
</evidence>
<evidence type="ECO:0000313" key="1">
    <source>
        <dbReference type="EMBL" id="ERJ76003.1"/>
    </source>
</evidence>
<feature type="non-terminal residue" evidence="1">
    <location>
        <position position="1"/>
    </location>
</feature>
<gene>
    <name evidence="1" type="ORF">HMPREF0653_01680</name>
</gene>
<dbReference type="Proteomes" id="UP000016660">
    <property type="component" value="Unassembled WGS sequence"/>
</dbReference>
<dbReference type="EMBL" id="AWUY01000149">
    <property type="protein sequence ID" value="ERJ76003.1"/>
    <property type="molecule type" value="Genomic_DNA"/>
</dbReference>
<name>A0ABN0NR71_9BACT</name>
<organism evidence="1 2">
    <name type="scientific">Prevotella disiens JCM 6334 = ATCC 29426</name>
    <dbReference type="NCBI Taxonomy" id="1235811"/>
    <lineage>
        <taxon>Bacteria</taxon>
        <taxon>Pseudomonadati</taxon>
        <taxon>Bacteroidota</taxon>
        <taxon>Bacteroidia</taxon>
        <taxon>Bacteroidales</taxon>
        <taxon>Prevotellaceae</taxon>
        <taxon>Prevotella</taxon>
    </lineage>
</organism>
<reference evidence="1 2" key="1">
    <citation type="submission" date="2013-06" db="EMBL/GenBank/DDBJ databases">
        <authorList>
            <person name="Weinstock G."/>
            <person name="Sodergren E."/>
            <person name="Lobos E.A."/>
            <person name="Fulton L."/>
            <person name="Fulton R."/>
            <person name="Courtney L."/>
            <person name="Fronick C."/>
            <person name="O'Laughlin M."/>
            <person name="Godfrey J."/>
            <person name="Wilson R.M."/>
            <person name="Miner T."/>
            <person name="Farmer C."/>
            <person name="Delehaunty K."/>
            <person name="Cordes M."/>
            <person name="Minx P."/>
            <person name="Tomlinson C."/>
            <person name="Chen J."/>
            <person name="Wollam A."/>
            <person name="Pepin K.H."/>
            <person name="Bhonagiri V."/>
            <person name="Zhang X."/>
            <person name="Warren W."/>
            <person name="Mitreva M."/>
            <person name="Mardis E.R."/>
            <person name="Wilson R.K."/>
        </authorList>
    </citation>
    <scope>NUCLEOTIDE SEQUENCE [LARGE SCALE GENOMIC DNA]</scope>
    <source>
        <strain evidence="1 2">ATCC 29426</strain>
    </source>
</reference>
<protein>
    <submittedName>
        <fullName evidence="1">Uncharacterized protein</fullName>
    </submittedName>
</protein>
<proteinExistence type="predicted"/>